<dbReference type="Pfam" id="PF00355">
    <property type="entry name" value="Rieske"/>
    <property type="match status" value="1"/>
</dbReference>
<dbReference type="PANTHER" id="PTHR43756">
    <property type="entry name" value="CHOLINE MONOOXYGENASE, CHLOROPLASTIC"/>
    <property type="match status" value="1"/>
</dbReference>
<evidence type="ECO:0000313" key="14">
    <source>
        <dbReference type="EMBL" id="CAH0047243.1"/>
    </source>
</evidence>
<comment type="caution">
    <text evidence="14">The sequence shown here is derived from an EMBL/GenBank/DDBJ whole genome shotgun (WGS) entry which is preliminary data.</text>
</comment>
<dbReference type="EMBL" id="CABFOC020000018">
    <property type="protein sequence ID" value="CAH0047243.1"/>
    <property type="molecule type" value="Genomic_DNA"/>
</dbReference>
<dbReference type="SUPFAM" id="SSF55961">
    <property type="entry name" value="Bet v1-like"/>
    <property type="match status" value="1"/>
</dbReference>
<dbReference type="SUPFAM" id="SSF50022">
    <property type="entry name" value="ISP domain"/>
    <property type="match status" value="1"/>
</dbReference>
<dbReference type="PANTHER" id="PTHR43756:SF5">
    <property type="entry name" value="CHOLINE MONOOXYGENASE, CHLOROPLASTIC"/>
    <property type="match status" value="1"/>
</dbReference>
<dbReference type="OrthoDB" id="426882at2759"/>
<dbReference type="PROSITE" id="PS51296">
    <property type="entry name" value="RIESKE"/>
    <property type="match status" value="1"/>
</dbReference>
<feature type="domain" description="Rieske" evidence="13">
    <location>
        <begin position="49"/>
        <end position="136"/>
    </location>
</feature>
<keyword evidence="9" id="KW-0560">Oxidoreductase</keyword>
<dbReference type="CDD" id="cd00680">
    <property type="entry name" value="RHO_alpha_C"/>
    <property type="match status" value="1"/>
</dbReference>
<dbReference type="Proteomes" id="UP000775872">
    <property type="component" value="Unassembled WGS sequence"/>
</dbReference>
<dbReference type="GO" id="GO:0051537">
    <property type="term" value="F:2 iron, 2 sulfur cluster binding"/>
    <property type="evidence" value="ECO:0007669"/>
    <property type="project" value="UniProtKB-KW"/>
</dbReference>
<evidence type="ECO:0000256" key="7">
    <source>
        <dbReference type="ARBA" id="ARBA00022714"/>
    </source>
</evidence>
<evidence type="ECO:0000256" key="11">
    <source>
        <dbReference type="ARBA" id="ARBA00023014"/>
    </source>
</evidence>
<comment type="catalytic activity">
    <reaction evidence="12">
        <text>choline + 2 reduced [2Fe-2S]-[ferredoxin] + O2 + 2 H(+) = betaine aldehyde hydrate + 2 oxidized [2Fe-2S]-[ferredoxin] + H2O</text>
        <dbReference type="Rhea" id="RHEA:17769"/>
        <dbReference type="Rhea" id="RHEA-COMP:10000"/>
        <dbReference type="Rhea" id="RHEA-COMP:10001"/>
        <dbReference type="ChEBI" id="CHEBI:15354"/>
        <dbReference type="ChEBI" id="CHEBI:15377"/>
        <dbReference type="ChEBI" id="CHEBI:15378"/>
        <dbReference type="ChEBI" id="CHEBI:15379"/>
        <dbReference type="ChEBI" id="CHEBI:15870"/>
        <dbReference type="ChEBI" id="CHEBI:33737"/>
        <dbReference type="ChEBI" id="CHEBI:33738"/>
        <dbReference type="EC" id="1.14.15.7"/>
    </reaction>
</comment>
<dbReference type="InterPro" id="IPR036922">
    <property type="entry name" value="Rieske_2Fe-2S_sf"/>
</dbReference>
<dbReference type="InterPro" id="IPR017941">
    <property type="entry name" value="Rieske_2Fe-2S"/>
</dbReference>
<comment type="similarity">
    <text evidence="4">Belongs to the choline monooxygenase family.</text>
</comment>
<reference evidence="14 15" key="2">
    <citation type="submission" date="2021-10" db="EMBL/GenBank/DDBJ databases">
        <authorList>
            <person name="Piombo E."/>
        </authorList>
    </citation>
    <scope>NUCLEOTIDE SEQUENCE [LARGE SCALE GENOMIC DNA]</scope>
</reference>
<evidence type="ECO:0000256" key="10">
    <source>
        <dbReference type="ARBA" id="ARBA00023004"/>
    </source>
</evidence>
<keyword evidence="7" id="KW-0001">2Fe-2S</keyword>
<name>A0A9P0EFV3_9HYPO</name>
<keyword evidence="11" id="KW-0411">Iron-sulfur</keyword>
<dbReference type="CDD" id="cd03469">
    <property type="entry name" value="Rieske_RO_Alpha_N"/>
    <property type="match status" value="1"/>
</dbReference>
<dbReference type="Pfam" id="PF00848">
    <property type="entry name" value="Ring_hydroxyl_A"/>
    <property type="match status" value="1"/>
</dbReference>
<comment type="function">
    <text evidence="2">Catalyzes the first step of the osmoprotectant glycine betaine synthesis.</text>
</comment>
<evidence type="ECO:0000256" key="5">
    <source>
        <dbReference type="ARBA" id="ARBA00012763"/>
    </source>
</evidence>
<evidence type="ECO:0000256" key="6">
    <source>
        <dbReference type="ARBA" id="ARBA00014931"/>
    </source>
</evidence>
<accession>A0A9P0EFV3</accession>
<evidence type="ECO:0000313" key="15">
    <source>
        <dbReference type="Proteomes" id="UP000775872"/>
    </source>
</evidence>
<evidence type="ECO:0000256" key="4">
    <source>
        <dbReference type="ARBA" id="ARBA00010848"/>
    </source>
</evidence>
<dbReference type="AlphaFoldDB" id="A0A9P0EFV3"/>
<protein>
    <recommendedName>
        <fullName evidence="6">Choline monooxygenase, chloroplastic</fullName>
        <ecNumber evidence="5">1.14.15.7</ecNumber>
    </recommendedName>
</protein>
<dbReference type="InterPro" id="IPR001663">
    <property type="entry name" value="Rng_hydr_dOase-A"/>
</dbReference>
<dbReference type="Gene3D" id="2.102.10.10">
    <property type="entry name" value="Rieske [2Fe-2S] iron-sulphur domain"/>
    <property type="match status" value="1"/>
</dbReference>
<organism evidence="14 15">
    <name type="scientific">Clonostachys solani</name>
    <dbReference type="NCBI Taxonomy" id="160281"/>
    <lineage>
        <taxon>Eukaryota</taxon>
        <taxon>Fungi</taxon>
        <taxon>Dikarya</taxon>
        <taxon>Ascomycota</taxon>
        <taxon>Pezizomycotina</taxon>
        <taxon>Sordariomycetes</taxon>
        <taxon>Hypocreomycetidae</taxon>
        <taxon>Hypocreales</taxon>
        <taxon>Bionectriaceae</taxon>
        <taxon>Clonostachys</taxon>
    </lineage>
</organism>
<keyword evidence="8" id="KW-0479">Metal-binding</keyword>
<evidence type="ECO:0000256" key="2">
    <source>
        <dbReference type="ARBA" id="ARBA00002149"/>
    </source>
</evidence>
<comment type="cofactor">
    <cofactor evidence="1">
        <name>Fe cation</name>
        <dbReference type="ChEBI" id="CHEBI:24875"/>
    </cofactor>
</comment>
<evidence type="ECO:0000256" key="12">
    <source>
        <dbReference type="ARBA" id="ARBA00049097"/>
    </source>
</evidence>
<keyword evidence="10" id="KW-0408">Iron</keyword>
<evidence type="ECO:0000256" key="1">
    <source>
        <dbReference type="ARBA" id="ARBA00001962"/>
    </source>
</evidence>
<evidence type="ECO:0000259" key="13">
    <source>
        <dbReference type="PROSITE" id="PS51296"/>
    </source>
</evidence>
<gene>
    <name evidence="14" type="ORF">CSOL1703_00013482</name>
</gene>
<dbReference type="EC" id="1.14.15.7" evidence="5"/>
<keyword evidence="15" id="KW-1185">Reference proteome</keyword>
<proteinExistence type="inferred from homology"/>
<sequence length="390" mass="43783">MASTKKYFGVAPTNPLEVDMTSAQTLSASWFNSQEIYELERRAIFSKKWLMTTHALRIPNSGDWVRYDVAGYDLVICKDNKKNINAFHNVCRHRAFPIVTSDQGHSLIFSCKYHGWSYGLNGKLAKAPGYQDLPDFDKSKNNLFPIHTHVDKNGFIWINLDADEKPEVAWSDDFAGVDEQVSFSGSDWSDFAFDHSWDVDGEYNWKVLADSYNSSAAPDGGDSTTDQAALSLKATNIHFFPNASVNATPQFFFTQRVVPSAATKSKVIVEIFRKQNSSDEEFEAINAAYKRILTQDKDTCAESQKQLNSGVFAHGELHHTLDDGLFKFQEKIRELANDHRSREQAAGVEIWPARQKLPGEAKATENDEVFCTAVNCCKLNKEGNKAPIAV</sequence>
<dbReference type="InterPro" id="IPR015879">
    <property type="entry name" value="Ring_hydroxy_dOase_asu_C_dom"/>
</dbReference>
<evidence type="ECO:0000256" key="8">
    <source>
        <dbReference type="ARBA" id="ARBA00022723"/>
    </source>
</evidence>
<evidence type="ECO:0000256" key="9">
    <source>
        <dbReference type="ARBA" id="ARBA00023002"/>
    </source>
</evidence>
<dbReference type="GO" id="GO:0019133">
    <property type="term" value="F:choline monooxygenase activity"/>
    <property type="evidence" value="ECO:0007669"/>
    <property type="project" value="UniProtKB-EC"/>
</dbReference>
<evidence type="ECO:0000256" key="3">
    <source>
        <dbReference type="ARBA" id="ARBA00004866"/>
    </source>
</evidence>
<dbReference type="PRINTS" id="PR00090">
    <property type="entry name" value="RNGDIOXGNASE"/>
</dbReference>
<reference evidence="15" key="1">
    <citation type="submission" date="2019-06" db="EMBL/GenBank/DDBJ databases">
        <authorList>
            <person name="Broberg M."/>
        </authorList>
    </citation>
    <scope>NUCLEOTIDE SEQUENCE [LARGE SCALE GENOMIC DNA]</scope>
</reference>
<dbReference type="GO" id="GO:0005506">
    <property type="term" value="F:iron ion binding"/>
    <property type="evidence" value="ECO:0007669"/>
    <property type="project" value="InterPro"/>
</dbReference>
<dbReference type="Gene3D" id="3.90.380.10">
    <property type="entry name" value="Naphthalene 1,2-dioxygenase Alpha Subunit, Chain A, domain 1"/>
    <property type="match status" value="2"/>
</dbReference>
<comment type="pathway">
    <text evidence="3">Amine and polyamine biosynthesis; betaine biosynthesis via choline pathway; betaine aldehyde from choline (monooxygenase route): step 1/1.</text>
</comment>